<organism evidence="7 8">
    <name type="scientific">Triparma columacea</name>
    <dbReference type="NCBI Taxonomy" id="722753"/>
    <lineage>
        <taxon>Eukaryota</taxon>
        <taxon>Sar</taxon>
        <taxon>Stramenopiles</taxon>
        <taxon>Ochrophyta</taxon>
        <taxon>Bolidophyceae</taxon>
        <taxon>Parmales</taxon>
        <taxon>Triparmaceae</taxon>
        <taxon>Triparma</taxon>
    </lineage>
</organism>
<evidence type="ECO:0008006" key="9">
    <source>
        <dbReference type="Google" id="ProtNLM"/>
    </source>
</evidence>
<dbReference type="InterPro" id="IPR023166">
    <property type="entry name" value="BaiN-like_dom_sf"/>
</dbReference>
<dbReference type="Gene3D" id="2.40.30.10">
    <property type="entry name" value="Translation factors"/>
    <property type="match status" value="1"/>
</dbReference>
<evidence type="ECO:0000256" key="4">
    <source>
        <dbReference type="SAM" id="MobiDB-lite"/>
    </source>
</evidence>
<keyword evidence="3" id="KW-0274">FAD</keyword>
<dbReference type="InterPro" id="IPR057661">
    <property type="entry name" value="RsdA/BaiN/AoA(So)_Rossmann"/>
</dbReference>
<dbReference type="Proteomes" id="UP001165065">
    <property type="component" value="Unassembled WGS sequence"/>
</dbReference>
<dbReference type="InterPro" id="IPR036188">
    <property type="entry name" value="FAD/NAD-bd_sf"/>
</dbReference>
<name>A0A9W7G8K5_9STRA</name>
<dbReference type="AlphaFoldDB" id="A0A9W7G8K5"/>
<proteinExistence type="predicted"/>
<keyword evidence="8" id="KW-1185">Reference proteome</keyword>
<dbReference type="Gene3D" id="1.10.8.260">
    <property type="entry name" value="HI0933 insert domain-like"/>
    <property type="match status" value="1"/>
</dbReference>
<dbReference type="NCBIfam" id="TIGR00275">
    <property type="entry name" value="aminoacetone oxidase family FAD-binding enzyme"/>
    <property type="match status" value="1"/>
</dbReference>
<dbReference type="InterPro" id="IPR055178">
    <property type="entry name" value="RsdA/BaiN/AoA(So)-like_dom"/>
</dbReference>
<dbReference type="SUPFAM" id="SSF51905">
    <property type="entry name" value="FAD/NAD(P)-binding domain"/>
    <property type="match status" value="1"/>
</dbReference>
<evidence type="ECO:0000259" key="6">
    <source>
        <dbReference type="Pfam" id="PF22780"/>
    </source>
</evidence>
<dbReference type="PANTHER" id="PTHR42887:SF2">
    <property type="entry name" value="OS12G0638800 PROTEIN"/>
    <property type="match status" value="1"/>
</dbReference>
<feature type="domain" description="RsdA/BaiN/AoA(So)-like Rossmann fold-like" evidence="5">
    <location>
        <begin position="43"/>
        <end position="514"/>
    </location>
</feature>
<dbReference type="Gene3D" id="3.50.50.60">
    <property type="entry name" value="FAD/NAD(P)-binding domain"/>
    <property type="match status" value="2"/>
</dbReference>
<protein>
    <recommendedName>
        <fullName evidence="9">FAD/NAD(P)-binding domain-containing protein</fullName>
    </recommendedName>
</protein>
<comment type="cofactor">
    <cofactor evidence="1">
        <name>FAD</name>
        <dbReference type="ChEBI" id="CHEBI:57692"/>
    </cofactor>
</comment>
<evidence type="ECO:0000313" key="7">
    <source>
        <dbReference type="EMBL" id="GMI36219.1"/>
    </source>
</evidence>
<evidence type="ECO:0000256" key="2">
    <source>
        <dbReference type="ARBA" id="ARBA00022630"/>
    </source>
</evidence>
<evidence type="ECO:0000256" key="1">
    <source>
        <dbReference type="ARBA" id="ARBA00001974"/>
    </source>
</evidence>
<evidence type="ECO:0000313" key="8">
    <source>
        <dbReference type="Proteomes" id="UP001165065"/>
    </source>
</evidence>
<keyword evidence="2" id="KW-0285">Flavoprotein</keyword>
<dbReference type="EMBL" id="BRYA01000940">
    <property type="protein sequence ID" value="GMI36219.1"/>
    <property type="molecule type" value="Genomic_DNA"/>
</dbReference>
<accession>A0A9W7G8K5</accession>
<dbReference type="SUPFAM" id="SSF160996">
    <property type="entry name" value="HI0933 insert domain-like"/>
    <property type="match status" value="1"/>
</dbReference>
<gene>
    <name evidence="7" type="ORF">TrCOL_g10938</name>
</gene>
<dbReference type="InterPro" id="IPR004792">
    <property type="entry name" value="BaiN-like"/>
</dbReference>
<comment type="caution">
    <text evidence="7">The sequence shown here is derived from an EMBL/GenBank/DDBJ whole genome shotgun (WGS) entry which is preliminary data.</text>
</comment>
<feature type="domain" description="RsdA/BaiN/AoA(So)-like insert" evidence="6">
    <location>
        <begin position="247"/>
        <end position="423"/>
    </location>
</feature>
<sequence>MSFRSCAGGSQIPKLARRTSMPSSIYIHSKTFSSRLGAKAGPNIIIVGGGPSGYFTSIQLSSYLREHFPRISPTITILESTSKPLRKVLISGGGRCNLLPDTRKPASALLLGYPLGRGRKELISPTSESAGVTPARVLGWFNENGVETKIEEDGRTFPITDDSGTVRDALEGARHREGVGLKKGVTIDEVKMDEVTGLYEVKGARRWGDGKVNFEASADAVVIATGSSQKGWDVARGLGIEVVKPVPSLFTLRLAECGGGGVLEGLQGVSVERAEVRIIPGASPAKGKGRSQKEELSQVGPILITHVGISGPAALKTSAYGARVLAEEGYKGYVEIDWCPDVGWADVEGKLAEWKVKEGRKKFNNHSPFASVPRRLWSNVASSSTSGSDKLWSEVTNKELGLAAASLKRMRLKVEGKNTNKSEFTTAGGVDTKGLEGGKFRVKGADGGKKKKMKSVGLGGEEEGGLEEKDVSEAVPRSLQQPRVWVVGEANNIDGITGGWNFLNCWTSGWVAGRDIGEWVVENW</sequence>
<evidence type="ECO:0000256" key="3">
    <source>
        <dbReference type="ARBA" id="ARBA00022827"/>
    </source>
</evidence>
<dbReference type="Pfam" id="PF22780">
    <property type="entry name" value="HI0933_like_1st"/>
    <property type="match status" value="1"/>
</dbReference>
<dbReference type="OrthoDB" id="9930022at2759"/>
<reference evidence="8" key="1">
    <citation type="journal article" date="2023" name="Commun. Biol.">
        <title>Genome analysis of Parmales, the sister group of diatoms, reveals the evolutionary specialization of diatoms from phago-mixotrophs to photoautotrophs.</title>
        <authorList>
            <person name="Ban H."/>
            <person name="Sato S."/>
            <person name="Yoshikawa S."/>
            <person name="Yamada K."/>
            <person name="Nakamura Y."/>
            <person name="Ichinomiya M."/>
            <person name="Sato N."/>
            <person name="Blanc-Mathieu R."/>
            <person name="Endo H."/>
            <person name="Kuwata A."/>
            <person name="Ogata H."/>
        </authorList>
    </citation>
    <scope>NUCLEOTIDE SEQUENCE [LARGE SCALE GENOMIC DNA]</scope>
</reference>
<dbReference type="Pfam" id="PF03486">
    <property type="entry name" value="HI0933_like"/>
    <property type="match status" value="1"/>
</dbReference>
<feature type="region of interest" description="Disordered" evidence="4">
    <location>
        <begin position="446"/>
        <end position="474"/>
    </location>
</feature>
<dbReference type="PANTHER" id="PTHR42887">
    <property type="entry name" value="OS12G0638800 PROTEIN"/>
    <property type="match status" value="1"/>
</dbReference>
<evidence type="ECO:0000259" key="5">
    <source>
        <dbReference type="Pfam" id="PF03486"/>
    </source>
</evidence>